<feature type="domain" description="Peptidase C37" evidence="2">
    <location>
        <begin position="545"/>
        <end position="560"/>
    </location>
</feature>
<keyword evidence="4" id="KW-1185">Reference proteome</keyword>
<dbReference type="GO" id="GO:0006508">
    <property type="term" value="P:proteolysis"/>
    <property type="evidence" value="ECO:0007669"/>
    <property type="project" value="InterPro"/>
</dbReference>
<feature type="region of interest" description="Disordered" evidence="1">
    <location>
        <begin position="1"/>
        <end position="34"/>
    </location>
</feature>
<sequence>MYSSSLRRSGGDFGASSTTGATGKDRDRNYESTGNNFGLSFNYNSFANSPSNFSQSHSNSGGTGGAGVAAGTGSGANSSASGNNSGGAISNGSRSPSLFTNTLPPPSLLSTFQLPQPVAVNNTNTVSSLLAPSTPNTNNSNYNYNYNYGYNHTSSHPAPSATPPPPASHAHTPAAFPAFAFNALAATPADDYGLDSGSPSSPRPRLASFKSSASANATPLQDAPPSSSLFDMASFSPANAMQTAWSPNPSRTSSAAGTPILKNQLSTSSANFSVSAKPLSATGGSNIKPSVGLGSYQTQKTPQYQNQQHTPTSTNFSSTSTKLATQETGMKSVRVLGFPPQMSSDILAHFVSLSAKPDAVNVSYLGGNYATITYPDIGGFEAAIAQDCSEIGNGDLIAVRPYYNGGRSIGNVAGGYVSNGNGSTEMQTEDYYQEQQQQNQQTQHSQHHHNHNSHMYHPYSISGSPGKSTGLGNNGNHTNGGGYSGGSPHRKNIIRGSNTESPVPRRIQNFHASGSVYAKGGNNSAIGSNPFLSTAGSNNGSSGIKAPTMWSQVVNSVFGW</sequence>
<evidence type="ECO:0000313" key="4">
    <source>
        <dbReference type="Proteomes" id="UP001211907"/>
    </source>
</evidence>
<dbReference type="Proteomes" id="UP001211907">
    <property type="component" value="Unassembled WGS sequence"/>
</dbReference>
<feature type="region of interest" description="Disordered" evidence="1">
    <location>
        <begin position="283"/>
        <end position="320"/>
    </location>
</feature>
<feature type="region of interest" description="Disordered" evidence="1">
    <location>
        <begin position="420"/>
        <end position="505"/>
    </location>
</feature>
<dbReference type="PROSITE" id="PS51537">
    <property type="entry name" value="NV_3CL_PRO"/>
    <property type="match status" value="1"/>
</dbReference>
<feature type="compositionally biased region" description="Gly residues" evidence="1">
    <location>
        <begin position="61"/>
        <end position="74"/>
    </location>
</feature>
<name>A0AAD5XAK4_9FUNG</name>
<dbReference type="GO" id="GO:0004197">
    <property type="term" value="F:cysteine-type endopeptidase activity"/>
    <property type="evidence" value="ECO:0007669"/>
    <property type="project" value="InterPro"/>
</dbReference>
<organism evidence="3 4">
    <name type="scientific">Physocladia obscura</name>
    <dbReference type="NCBI Taxonomy" id="109957"/>
    <lineage>
        <taxon>Eukaryota</taxon>
        <taxon>Fungi</taxon>
        <taxon>Fungi incertae sedis</taxon>
        <taxon>Chytridiomycota</taxon>
        <taxon>Chytridiomycota incertae sedis</taxon>
        <taxon>Chytridiomycetes</taxon>
        <taxon>Chytridiales</taxon>
        <taxon>Chytriomycetaceae</taxon>
        <taxon>Physocladia</taxon>
    </lineage>
</organism>
<evidence type="ECO:0000256" key="1">
    <source>
        <dbReference type="SAM" id="MobiDB-lite"/>
    </source>
</evidence>
<dbReference type="GO" id="GO:0043657">
    <property type="term" value="C:host cell"/>
    <property type="evidence" value="ECO:0007669"/>
    <property type="project" value="UniProtKB-SubCell"/>
</dbReference>
<protein>
    <recommendedName>
        <fullName evidence="2">Peptidase C37 domain-containing protein</fullName>
    </recommendedName>
</protein>
<evidence type="ECO:0000259" key="2">
    <source>
        <dbReference type="PROSITE" id="PS51537"/>
    </source>
</evidence>
<feature type="region of interest" description="Disordered" evidence="1">
    <location>
        <begin position="51"/>
        <end position="102"/>
    </location>
</feature>
<evidence type="ECO:0000313" key="3">
    <source>
        <dbReference type="EMBL" id="KAJ3109977.1"/>
    </source>
</evidence>
<reference evidence="3" key="1">
    <citation type="submission" date="2020-05" db="EMBL/GenBank/DDBJ databases">
        <title>Phylogenomic resolution of chytrid fungi.</title>
        <authorList>
            <person name="Stajich J.E."/>
            <person name="Amses K."/>
            <person name="Simmons R."/>
            <person name="Seto K."/>
            <person name="Myers J."/>
            <person name="Bonds A."/>
            <person name="Quandt C.A."/>
            <person name="Barry K."/>
            <person name="Liu P."/>
            <person name="Grigoriev I."/>
            <person name="Longcore J.E."/>
            <person name="James T.Y."/>
        </authorList>
    </citation>
    <scope>NUCLEOTIDE SEQUENCE</scope>
    <source>
        <strain evidence="3">JEL0513</strain>
    </source>
</reference>
<feature type="region of interest" description="Disordered" evidence="1">
    <location>
        <begin position="192"/>
        <end position="231"/>
    </location>
</feature>
<feature type="compositionally biased region" description="Polar residues" evidence="1">
    <location>
        <begin position="209"/>
        <end position="229"/>
    </location>
</feature>
<feature type="compositionally biased region" description="Low complexity" evidence="1">
    <location>
        <begin position="297"/>
        <end position="320"/>
    </location>
</feature>
<feature type="compositionally biased region" description="Low complexity" evidence="1">
    <location>
        <begin position="75"/>
        <end position="93"/>
    </location>
</feature>
<feature type="compositionally biased region" description="Basic residues" evidence="1">
    <location>
        <begin position="445"/>
        <end position="454"/>
    </location>
</feature>
<feature type="compositionally biased region" description="Low complexity" evidence="1">
    <location>
        <begin position="433"/>
        <end position="444"/>
    </location>
</feature>
<proteinExistence type="predicted"/>
<dbReference type="AlphaFoldDB" id="A0AAD5XAK4"/>
<comment type="caution">
    <text evidence="3">The sequence shown here is derived from an EMBL/GenBank/DDBJ whole genome shotgun (WGS) entry which is preliminary data.</text>
</comment>
<feature type="compositionally biased region" description="Low complexity" evidence="1">
    <location>
        <begin position="51"/>
        <end position="60"/>
    </location>
</feature>
<gene>
    <name evidence="3" type="ORF">HK100_003196</name>
</gene>
<accession>A0AAD5XAK4</accession>
<dbReference type="InterPro" id="IPR001665">
    <property type="entry name" value="Norovirus_pept_C37"/>
</dbReference>
<dbReference type="EMBL" id="JADGJH010001782">
    <property type="protein sequence ID" value="KAJ3109977.1"/>
    <property type="molecule type" value="Genomic_DNA"/>
</dbReference>